<keyword evidence="2" id="KW-1185">Reference proteome</keyword>
<dbReference type="Proteomes" id="UP000281553">
    <property type="component" value="Unassembled WGS sequence"/>
</dbReference>
<proteinExistence type="predicted"/>
<dbReference type="AlphaFoldDB" id="A0A3P6Q687"/>
<evidence type="ECO:0000313" key="2">
    <source>
        <dbReference type="Proteomes" id="UP000281553"/>
    </source>
</evidence>
<gene>
    <name evidence="1" type="ORF">DILT_LOCUS1065</name>
</gene>
<reference evidence="1 2" key="1">
    <citation type="submission" date="2018-11" db="EMBL/GenBank/DDBJ databases">
        <authorList>
            <consortium name="Pathogen Informatics"/>
        </authorList>
    </citation>
    <scope>NUCLEOTIDE SEQUENCE [LARGE SCALE GENOMIC DNA]</scope>
</reference>
<protein>
    <submittedName>
        <fullName evidence="1">Uncharacterized protein</fullName>
    </submittedName>
</protein>
<organism evidence="1 2">
    <name type="scientific">Dibothriocephalus latus</name>
    <name type="common">Fish tapeworm</name>
    <name type="synonym">Diphyllobothrium latum</name>
    <dbReference type="NCBI Taxonomy" id="60516"/>
    <lineage>
        <taxon>Eukaryota</taxon>
        <taxon>Metazoa</taxon>
        <taxon>Spiralia</taxon>
        <taxon>Lophotrochozoa</taxon>
        <taxon>Platyhelminthes</taxon>
        <taxon>Cestoda</taxon>
        <taxon>Eucestoda</taxon>
        <taxon>Diphyllobothriidea</taxon>
        <taxon>Diphyllobothriidae</taxon>
        <taxon>Dibothriocephalus</taxon>
    </lineage>
</organism>
<evidence type="ECO:0000313" key="1">
    <source>
        <dbReference type="EMBL" id="VDK39740.1"/>
    </source>
</evidence>
<accession>A0A3P6Q687</accession>
<dbReference type="EMBL" id="UYRU01006139">
    <property type="protein sequence ID" value="VDK39740.1"/>
    <property type="molecule type" value="Genomic_DNA"/>
</dbReference>
<sequence length="88" mass="9341">MYKPFLQCHNGGDGGEAVAVSVLVFRDSGGGNGVGPLNGLDLEFVDDHGRQLDLHLSEMLTFGGRSSPAAQEIQLPASMYSFLVTESE</sequence>
<name>A0A3P6Q687_DIBLA</name>
<feature type="non-terminal residue" evidence="1">
    <location>
        <position position="88"/>
    </location>
</feature>